<proteinExistence type="predicted"/>
<organism evidence="1">
    <name type="scientific">mine drainage metagenome</name>
    <dbReference type="NCBI Taxonomy" id="410659"/>
    <lineage>
        <taxon>unclassified sequences</taxon>
        <taxon>metagenomes</taxon>
        <taxon>ecological metagenomes</taxon>
    </lineage>
</organism>
<sequence length="241" mass="26412">MLICYLIEASLTMGLIAPIIELDLTVMRRDDLNIHIAGLTGLRRNNRPHEQITVTVVIIGDACSQGIKLGEGERFAFAGRHQGMQGLGIEGGIARNFNVFHRKGGSCQQVSHALPLNGKDGCVGWQGWSWRLDLLQERACAGNDGICRLYGQGGKRHRHGEQQRFHGGVHNRSPWVLFVSVRLVASLIISGANEQGGQSYSTIPNRQLEVGRFPSVSVHDINDDIVYLIIKILPSLMACAG</sequence>
<reference evidence="1" key="1">
    <citation type="submission" date="2009-10" db="EMBL/GenBank/DDBJ databases">
        <title>Diversity of trophic interactions inside an arsenic-rich microbial ecosystem.</title>
        <authorList>
            <person name="Bertin P.N."/>
            <person name="Heinrich-Salmeron A."/>
            <person name="Pelletier E."/>
            <person name="Goulhen-Chollet F."/>
            <person name="Arsene-Ploetze F."/>
            <person name="Gallien S."/>
            <person name="Calteau A."/>
            <person name="Vallenet D."/>
            <person name="Casiot C."/>
            <person name="Chane-Woon-Ming B."/>
            <person name="Giloteaux L."/>
            <person name="Barakat M."/>
            <person name="Bonnefoy V."/>
            <person name="Bruneel O."/>
            <person name="Chandler M."/>
            <person name="Cleiss J."/>
            <person name="Duran R."/>
            <person name="Elbaz-Poulichet F."/>
            <person name="Fonknechten N."/>
            <person name="Lauga B."/>
            <person name="Mornico D."/>
            <person name="Ortet P."/>
            <person name="Schaeffer C."/>
            <person name="Siguier P."/>
            <person name="Alexander Thil Smith A."/>
            <person name="Van Dorsselaer A."/>
            <person name="Weissenbach J."/>
            <person name="Medigue C."/>
            <person name="Le Paslier D."/>
        </authorList>
    </citation>
    <scope>NUCLEOTIDE SEQUENCE</scope>
</reference>
<evidence type="ECO:0000313" key="1">
    <source>
        <dbReference type="EMBL" id="CBI09415.1"/>
    </source>
</evidence>
<gene>
    <name evidence="1" type="ORF">CARN7_0143</name>
</gene>
<dbReference type="EMBL" id="CABR01000031">
    <property type="protein sequence ID" value="CBI09415.1"/>
    <property type="molecule type" value="Genomic_DNA"/>
</dbReference>
<comment type="caution">
    <text evidence="1">The sequence shown here is derived from an EMBL/GenBank/DDBJ whole genome shotgun (WGS) entry which is preliminary data.</text>
</comment>
<protein>
    <submittedName>
        <fullName evidence="1">Uncharacterized protein</fullName>
    </submittedName>
</protein>
<dbReference type="AlphaFoldDB" id="E6QQ94"/>
<accession>E6QQ94</accession>
<name>E6QQ94_9ZZZZ</name>